<reference evidence="2 3" key="1">
    <citation type="submission" date="2016-12" db="EMBL/GenBank/DDBJ databases">
        <title>The draft genome sequence of Actinophytocola sp. 11-183.</title>
        <authorList>
            <person name="Wang W."/>
            <person name="Yuan L."/>
        </authorList>
    </citation>
    <scope>NUCLEOTIDE SEQUENCE [LARGE SCALE GENOMIC DNA]</scope>
    <source>
        <strain evidence="2 3">11-183</strain>
    </source>
</reference>
<proteinExistence type="predicted"/>
<dbReference type="STRING" id="1912961.BU204_37560"/>
<evidence type="ECO:0000313" key="2">
    <source>
        <dbReference type="EMBL" id="OLF04860.1"/>
    </source>
</evidence>
<feature type="compositionally biased region" description="Low complexity" evidence="1">
    <location>
        <begin position="1"/>
        <end position="44"/>
    </location>
</feature>
<keyword evidence="3" id="KW-1185">Reference proteome</keyword>
<feature type="compositionally biased region" description="Low complexity" evidence="1">
    <location>
        <begin position="368"/>
        <end position="380"/>
    </location>
</feature>
<accession>A0A1Q8BRY3</accession>
<dbReference type="Proteomes" id="UP000185596">
    <property type="component" value="Unassembled WGS sequence"/>
</dbReference>
<feature type="compositionally biased region" description="Low complexity" evidence="1">
    <location>
        <begin position="88"/>
        <end position="101"/>
    </location>
</feature>
<protein>
    <submittedName>
        <fullName evidence="2">Uncharacterized protein</fullName>
    </submittedName>
</protein>
<feature type="region of interest" description="Disordered" evidence="1">
    <location>
        <begin position="1"/>
        <end position="399"/>
    </location>
</feature>
<evidence type="ECO:0000313" key="3">
    <source>
        <dbReference type="Proteomes" id="UP000185596"/>
    </source>
</evidence>
<evidence type="ECO:0000256" key="1">
    <source>
        <dbReference type="SAM" id="MobiDB-lite"/>
    </source>
</evidence>
<name>A0A1Q8BRY3_9PSEU</name>
<organism evidence="2 3">
    <name type="scientific">Actinophytocola xanthii</name>
    <dbReference type="NCBI Taxonomy" id="1912961"/>
    <lineage>
        <taxon>Bacteria</taxon>
        <taxon>Bacillati</taxon>
        <taxon>Actinomycetota</taxon>
        <taxon>Actinomycetes</taxon>
        <taxon>Pseudonocardiales</taxon>
        <taxon>Pseudonocardiaceae</taxon>
    </lineage>
</organism>
<sequence>MPGAGDTPATTDPAGATPTGADPTGAGSSTPPTTTPAGTTPASGEQETVTIDDGTRSISVSSPDGQGKVTVSVDDGSGEPKTYTLDFGEAGSEEATAGAAAVDPLTGRPVTGGNQENGSQPITPGPDGKCVIRDGDLTITAERPDGSTDTVVVTVDDGTGEPVTYNLDYSGDEGTTPGPTARTLPATEDEPTILPAGIRSGEPTEGRGLYAAGPGEPMRFGPTDPADPADRFATAGQAAPGERTAWQVPGASEPAGRFVPVGPVEQPAAFGPAGWQAAGDPANLGQPVPSDPSDPDRYGVTNAQASTPGSGAGSFFGDPDDNAHRAGTFGLPDTGQYAGTPADAPGEAGLASAADGEDTSTRQHEQNATGVPMAGTPAATGPGGTQERPTGTQWRTTGDLFDDVADARVRDVFGEGGR</sequence>
<feature type="compositionally biased region" description="Polar residues" evidence="1">
    <location>
        <begin position="112"/>
        <end position="122"/>
    </location>
</feature>
<gene>
    <name evidence="2" type="ORF">BU204_37560</name>
</gene>
<dbReference type="AlphaFoldDB" id="A0A1Q8BRY3"/>
<comment type="caution">
    <text evidence="2">The sequence shown here is derived from an EMBL/GenBank/DDBJ whole genome shotgun (WGS) entry which is preliminary data.</text>
</comment>
<feature type="compositionally biased region" description="Basic and acidic residues" evidence="1">
    <location>
        <begin position="130"/>
        <end position="146"/>
    </location>
</feature>
<feature type="compositionally biased region" description="Low complexity" evidence="1">
    <location>
        <begin position="147"/>
        <end position="157"/>
    </location>
</feature>
<dbReference type="EMBL" id="MSIE01000153">
    <property type="protein sequence ID" value="OLF04860.1"/>
    <property type="molecule type" value="Genomic_DNA"/>
</dbReference>
<feature type="compositionally biased region" description="Polar residues" evidence="1">
    <location>
        <begin position="387"/>
        <end position="396"/>
    </location>
</feature>